<dbReference type="SMART" id="SM00879">
    <property type="entry name" value="Brix"/>
    <property type="match status" value="1"/>
</dbReference>
<dbReference type="GO" id="GO:0042134">
    <property type="term" value="F:rRNA primary transcript binding"/>
    <property type="evidence" value="ECO:0007669"/>
    <property type="project" value="InterPro"/>
</dbReference>
<comment type="caution">
    <text evidence="3">The sequence shown here is derived from an EMBL/GenBank/DDBJ whole genome shotgun (WGS) entry which is preliminary data.</text>
</comment>
<gene>
    <name evidence="3" type="ORF">IV203_034441</name>
</gene>
<dbReference type="GO" id="GO:0005654">
    <property type="term" value="C:nucleoplasm"/>
    <property type="evidence" value="ECO:0007669"/>
    <property type="project" value="UniProtKB-ARBA"/>
</dbReference>
<keyword evidence="1" id="KW-0472">Membrane</keyword>
<keyword evidence="1" id="KW-0812">Transmembrane</keyword>
<feature type="domain" description="Brix" evidence="2">
    <location>
        <begin position="91"/>
        <end position="273"/>
    </location>
</feature>
<reference evidence="3" key="2">
    <citation type="submission" date="2021-04" db="EMBL/GenBank/DDBJ databases">
        <authorList>
            <person name="Podell S."/>
        </authorList>
    </citation>
    <scope>NUCLEOTIDE SEQUENCE</scope>
    <source>
        <strain evidence="3">Hildebrandi</strain>
    </source>
</reference>
<name>A0A9K3K6Q9_9STRA</name>
<keyword evidence="4" id="KW-1185">Reference proteome</keyword>
<proteinExistence type="predicted"/>
<reference evidence="3" key="1">
    <citation type="journal article" date="2021" name="Sci. Rep.">
        <title>Diploid genomic architecture of Nitzschia inconspicua, an elite biomass production diatom.</title>
        <authorList>
            <person name="Oliver A."/>
            <person name="Podell S."/>
            <person name="Pinowska A."/>
            <person name="Traller J.C."/>
            <person name="Smith S.R."/>
            <person name="McClure R."/>
            <person name="Beliaev A."/>
            <person name="Bohutskyi P."/>
            <person name="Hill E.A."/>
            <person name="Rabines A."/>
            <person name="Zheng H."/>
            <person name="Allen L.Z."/>
            <person name="Kuo A."/>
            <person name="Grigoriev I.V."/>
            <person name="Allen A.E."/>
            <person name="Hazlebeck D."/>
            <person name="Allen E.E."/>
        </authorList>
    </citation>
    <scope>NUCLEOTIDE SEQUENCE</scope>
    <source>
        <strain evidence="3">Hildebrandi</strain>
    </source>
</reference>
<dbReference type="PANTHER" id="PTHR22734">
    <property type="entry name" value="U3 SMALL NUCLEOLAR RIBONUCLEOPROTEIN PROTEIN IMP4"/>
    <property type="match status" value="1"/>
</dbReference>
<evidence type="ECO:0000259" key="2">
    <source>
        <dbReference type="PROSITE" id="PS50833"/>
    </source>
</evidence>
<protein>
    <submittedName>
        <fullName evidence="3">Brix domain containing protein</fullName>
    </submittedName>
</protein>
<accession>A0A9K3K6Q9</accession>
<dbReference type="GO" id="GO:0032040">
    <property type="term" value="C:small-subunit processome"/>
    <property type="evidence" value="ECO:0007669"/>
    <property type="project" value="TreeGrafter"/>
</dbReference>
<dbReference type="InterPro" id="IPR044281">
    <property type="entry name" value="IMP4/RPF1"/>
</dbReference>
<evidence type="ECO:0000256" key="1">
    <source>
        <dbReference type="SAM" id="Phobius"/>
    </source>
</evidence>
<dbReference type="PROSITE" id="PS50833">
    <property type="entry name" value="BRIX"/>
    <property type="match status" value="1"/>
</dbReference>
<dbReference type="Proteomes" id="UP000693970">
    <property type="component" value="Unassembled WGS sequence"/>
</dbReference>
<dbReference type="GO" id="GO:0042274">
    <property type="term" value="P:ribosomal small subunit biogenesis"/>
    <property type="evidence" value="ECO:0007669"/>
    <property type="project" value="UniProtKB-ARBA"/>
</dbReference>
<keyword evidence="1" id="KW-1133">Transmembrane helix</keyword>
<feature type="transmembrane region" description="Helical" evidence="1">
    <location>
        <begin position="299"/>
        <end position="318"/>
    </location>
</feature>
<dbReference type="InterPro" id="IPR007109">
    <property type="entry name" value="Brix"/>
</dbReference>
<sequence>MPTSTDAASRRRQTRLRREYMYRKSLEGREKAAYEQKRIIREALAAGKPLPTEVRASYDALKTEVDAEDIVTEKPKTHIDDEYGDAGLLEPRVCVTTSREPSSRLKQFAKEVKLLIPNSTRINRGNNRVDELMESCKESEFTDVVVVQETRGEPDGLVISHLPLGPTAYFSITNTVMRHDLDPPAAPMSEAYPHIILDNFNTELGRRVGNILKCLFPVPRHDTKRVVTFSNNNDFISFRHHMYSKPTHDVVQLHEVGPRFELRLYQIRLGTMDQKEADNEYVLRPYQNTAKRERYCSRFFYTTTSYICNICLLCFLFLKIIKRG</sequence>
<dbReference type="EMBL" id="JAGRRH010000068">
    <property type="protein sequence ID" value="KAG7338000.1"/>
    <property type="molecule type" value="Genomic_DNA"/>
</dbReference>
<evidence type="ECO:0000313" key="4">
    <source>
        <dbReference type="Proteomes" id="UP000693970"/>
    </source>
</evidence>
<dbReference type="PANTHER" id="PTHR22734:SF2">
    <property type="entry name" value="U3 SMALL NUCLEOLAR RIBONUCLEOPROTEIN PROTEIN IMP4"/>
    <property type="match status" value="1"/>
</dbReference>
<dbReference type="GO" id="GO:0034457">
    <property type="term" value="C:Mpp10 complex"/>
    <property type="evidence" value="ECO:0007669"/>
    <property type="project" value="UniProtKB-ARBA"/>
</dbReference>
<dbReference type="AlphaFoldDB" id="A0A9K3K6Q9"/>
<evidence type="ECO:0000313" key="3">
    <source>
        <dbReference type="EMBL" id="KAG7338000.1"/>
    </source>
</evidence>
<dbReference type="GO" id="GO:0030515">
    <property type="term" value="F:snoRNA binding"/>
    <property type="evidence" value="ECO:0007669"/>
    <property type="project" value="TreeGrafter"/>
</dbReference>
<dbReference type="GO" id="GO:0006364">
    <property type="term" value="P:rRNA processing"/>
    <property type="evidence" value="ECO:0007669"/>
    <property type="project" value="InterPro"/>
</dbReference>
<dbReference type="Pfam" id="PF04427">
    <property type="entry name" value="Brix"/>
    <property type="match status" value="1"/>
</dbReference>
<organism evidence="3 4">
    <name type="scientific">Nitzschia inconspicua</name>
    <dbReference type="NCBI Taxonomy" id="303405"/>
    <lineage>
        <taxon>Eukaryota</taxon>
        <taxon>Sar</taxon>
        <taxon>Stramenopiles</taxon>
        <taxon>Ochrophyta</taxon>
        <taxon>Bacillariophyta</taxon>
        <taxon>Bacillariophyceae</taxon>
        <taxon>Bacillariophycidae</taxon>
        <taxon>Bacillariales</taxon>
        <taxon>Bacillariaceae</taxon>
        <taxon>Nitzschia</taxon>
    </lineage>
</organism>
<dbReference type="FunFam" id="3.40.50.10480:FF:000001">
    <property type="entry name" value="IMP4, U3 small nucleolar ribonucleoprotein"/>
    <property type="match status" value="1"/>
</dbReference>
<dbReference type="OrthoDB" id="10253204at2759"/>